<feature type="transmembrane region" description="Helical" evidence="2">
    <location>
        <begin position="240"/>
        <end position="257"/>
    </location>
</feature>
<feature type="transmembrane region" description="Helical" evidence="2">
    <location>
        <begin position="38"/>
        <end position="59"/>
    </location>
</feature>
<keyword evidence="2" id="KW-0472">Membrane</keyword>
<gene>
    <name evidence="3" type="ORF">BCR33DRAFT_713331</name>
</gene>
<keyword evidence="2" id="KW-0812">Transmembrane</keyword>
<feature type="transmembrane region" description="Helical" evidence="2">
    <location>
        <begin position="6"/>
        <end position="26"/>
    </location>
</feature>
<keyword evidence="4" id="KW-1185">Reference proteome</keyword>
<evidence type="ECO:0000256" key="2">
    <source>
        <dbReference type="SAM" id="Phobius"/>
    </source>
</evidence>
<dbReference type="AlphaFoldDB" id="A0A1Y2CU62"/>
<comment type="caution">
    <text evidence="3">The sequence shown here is derived from an EMBL/GenBank/DDBJ whole genome shotgun (WGS) entry which is preliminary data.</text>
</comment>
<keyword evidence="2" id="KW-1133">Transmembrane helix</keyword>
<dbReference type="Proteomes" id="UP000193642">
    <property type="component" value="Unassembled WGS sequence"/>
</dbReference>
<feature type="region of interest" description="Disordered" evidence="1">
    <location>
        <begin position="453"/>
        <end position="473"/>
    </location>
</feature>
<evidence type="ECO:0000256" key="1">
    <source>
        <dbReference type="SAM" id="MobiDB-lite"/>
    </source>
</evidence>
<name>A0A1Y2CU62_9FUNG</name>
<feature type="transmembrane region" description="Helical" evidence="2">
    <location>
        <begin position="361"/>
        <end position="382"/>
    </location>
</feature>
<accession>A0A1Y2CU62</accession>
<dbReference type="OrthoDB" id="2147210at2759"/>
<dbReference type="EMBL" id="MCGO01000007">
    <property type="protein sequence ID" value="ORY50563.1"/>
    <property type="molecule type" value="Genomic_DNA"/>
</dbReference>
<evidence type="ECO:0000313" key="3">
    <source>
        <dbReference type="EMBL" id="ORY50563.1"/>
    </source>
</evidence>
<feature type="transmembrane region" description="Helical" evidence="2">
    <location>
        <begin position="337"/>
        <end position="355"/>
    </location>
</feature>
<feature type="transmembrane region" description="Helical" evidence="2">
    <location>
        <begin position="305"/>
        <end position="325"/>
    </location>
</feature>
<evidence type="ECO:0000313" key="4">
    <source>
        <dbReference type="Proteomes" id="UP000193642"/>
    </source>
</evidence>
<protein>
    <submittedName>
        <fullName evidence="3">Uncharacterized protein</fullName>
    </submittedName>
</protein>
<proteinExistence type="predicted"/>
<feature type="transmembrane region" description="Helical" evidence="2">
    <location>
        <begin position="150"/>
        <end position="168"/>
    </location>
</feature>
<feature type="compositionally biased region" description="Basic and acidic residues" evidence="1">
    <location>
        <begin position="455"/>
        <end position="464"/>
    </location>
</feature>
<reference evidence="3 4" key="1">
    <citation type="submission" date="2016-07" db="EMBL/GenBank/DDBJ databases">
        <title>Pervasive Adenine N6-methylation of Active Genes in Fungi.</title>
        <authorList>
            <consortium name="DOE Joint Genome Institute"/>
            <person name="Mondo S.J."/>
            <person name="Dannebaum R.O."/>
            <person name="Kuo R.C."/>
            <person name="Labutti K."/>
            <person name="Haridas S."/>
            <person name="Kuo A."/>
            <person name="Salamov A."/>
            <person name="Ahrendt S.R."/>
            <person name="Lipzen A."/>
            <person name="Sullivan W."/>
            <person name="Andreopoulos W.B."/>
            <person name="Clum A."/>
            <person name="Lindquist E."/>
            <person name="Daum C."/>
            <person name="Ramamoorthy G.K."/>
            <person name="Gryganskyi A."/>
            <person name="Culley D."/>
            <person name="Magnuson J.K."/>
            <person name="James T.Y."/>
            <person name="O'Malley M.A."/>
            <person name="Stajich J.E."/>
            <person name="Spatafora J.W."/>
            <person name="Visel A."/>
            <person name="Grigoriev I.V."/>
        </authorList>
    </citation>
    <scope>NUCLEOTIDE SEQUENCE [LARGE SCALE GENOMIC DNA]</scope>
    <source>
        <strain evidence="3 4">JEL800</strain>
    </source>
</reference>
<sequence length="505" mass="56817">MHSANNLLTNIKIGFLGLLYIPVIIYEDLLNQIQHKAATSIALVLYILAAIGFFVPLALSSPPSYTYVQTYLVLFVCFVFFPMILGGIRVAFSNNAAGLQTDLVCPIRKPKALELLAAGLKCALESGFPLDFMDPTFLVDFGFFAGVTQYSNVFRVVFWICVFWVFIARKYTSALTKKLGVTHWFVIWWSPTISYDCPFYILVCELMISVFRCVDVEGSEGTLQQLGDLTPQIICWQGEHLICVIIAFASMIAYFPSGCSMCSAKDMITYEESDLRFVPAYVKFSQMIKGVCICSMVLFAKTPVVAYSIATITMVIMFATTVRFWPAAAFGLNAVKLFTYGSSVYLYIFLAVTIYNPHLSIGAASSLMSTGIILVAIITFSYEFYVAQKRMRATEKNLWDILEAFSPSPTSQPKKLEILRPVEMYSLYLLSDNVEQFRPAFLMLPEVEAKISSLDSERRQQTHDRPRKHPAHQTMKEALKITMQSFERLLMVGKGEVATFDSSRI</sequence>
<feature type="transmembrane region" description="Helical" evidence="2">
    <location>
        <begin position="71"/>
        <end position="92"/>
    </location>
</feature>
<organism evidence="3 4">
    <name type="scientific">Rhizoclosmatium globosum</name>
    <dbReference type="NCBI Taxonomy" id="329046"/>
    <lineage>
        <taxon>Eukaryota</taxon>
        <taxon>Fungi</taxon>
        <taxon>Fungi incertae sedis</taxon>
        <taxon>Chytridiomycota</taxon>
        <taxon>Chytridiomycota incertae sedis</taxon>
        <taxon>Chytridiomycetes</taxon>
        <taxon>Chytridiales</taxon>
        <taxon>Chytriomycetaceae</taxon>
        <taxon>Rhizoclosmatium</taxon>
    </lineage>
</organism>